<dbReference type="InterPro" id="IPR039121">
    <property type="entry name" value="NUDT19"/>
</dbReference>
<evidence type="ECO:0000256" key="6">
    <source>
        <dbReference type="ARBA" id="ARBA00023211"/>
    </source>
</evidence>
<dbReference type="Gene3D" id="3.90.79.10">
    <property type="entry name" value="Nucleoside Triphosphate Pyrophosphohydrolase"/>
    <property type="match status" value="1"/>
</dbReference>
<dbReference type="PANTHER" id="PTHR12318">
    <property type="entry name" value="TESTOSTERONE-REGULATED PROTEIN RP2"/>
    <property type="match status" value="1"/>
</dbReference>
<evidence type="ECO:0000256" key="2">
    <source>
        <dbReference type="ARBA" id="ARBA00001946"/>
    </source>
</evidence>
<keyword evidence="3" id="KW-0479">Metal-binding</keyword>
<reference evidence="9" key="1">
    <citation type="journal article" date="2019" name="Int. J. Syst. Evol. Microbiol.">
        <title>The Global Catalogue of Microorganisms (GCM) 10K type strain sequencing project: providing services to taxonomists for standard genome sequencing and annotation.</title>
        <authorList>
            <consortium name="The Broad Institute Genomics Platform"/>
            <consortium name="The Broad Institute Genome Sequencing Center for Infectious Disease"/>
            <person name="Wu L."/>
            <person name="Ma J."/>
        </authorList>
    </citation>
    <scope>NUCLEOTIDE SEQUENCE [LARGE SCALE GENOMIC DNA]</scope>
    <source>
        <strain evidence="9">CGMCC 1.15928</strain>
    </source>
</reference>
<evidence type="ECO:0000313" key="9">
    <source>
        <dbReference type="Proteomes" id="UP000628854"/>
    </source>
</evidence>
<protein>
    <submittedName>
        <fullName evidence="8">NUDIX hydrolase</fullName>
    </submittedName>
</protein>
<dbReference type="InterPro" id="IPR015797">
    <property type="entry name" value="NUDIX_hydrolase-like_dom_sf"/>
</dbReference>
<dbReference type="SUPFAM" id="SSF55811">
    <property type="entry name" value="Nudix"/>
    <property type="match status" value="1"/>
</dbReference>
<dbReference type="GO" id="GO:0016787">
    <property type="term" value="F:hydrolase activity"/>
    <property type="evidence" value="ECO:0007669"/>
    <property type="project" value="UniProtKB-KW"/>
</dbReference>
<sequence>MSKTAPDPLLSSTILLLRDEPDLQVLMVKRHYQIDFAAGALVFPGGKANEEDASEDWSDFTDGGYAGAERVARIAAVREAYEESGLILARHAGSRGVGKALVGADIAKSLEPFRSAVDRRERSFVELVREHEIVLALDTLVHFGHWITPTMMPKRFDTHFYLAPTPPQQLARHDGRETTDSVWLEPSRALGMADNNEATIIFPTRMNLGKLAETPNVQSAIERFGKEAVVTVLPVVGQDELGNPCLHIPAEAGYIQTTEPLENIANVAKR</sequence>
<dbReference type="EMBL" id="BMKF01000001">
    <property type="protein sequence ID" value="GGB58332.1"/>
    <property type="molecule type" value="Genomic_DNA"/>
</dbReference>
<comment type="cofactor">
    <cofactor evidence="1">
        <name>Mn(2+)</name>
        <dbReference type="ChEBI" id="CHEBI:29035"/>
    </cofactor>
</comment>
<keyword evidence="9" id="KW-1185">Reference proteome</keyword>
<dbReference type="Proteomes" id="UP000628854">
    <property type="component" value="Unassembled WGS sequence"/>
</dbReference>
<dbReference type="RefSeq" id="WP_084394233.1">
    <property type="nucleotide sequence ID" value="NZ_BMKF01000001.1"/>
</dbReference>
<keyword evidence="6" id="KW-0464">Manganese</keyword>
<evidence type="ECO:0000313" key="8">
    <source>
        <dbReference type="EMBL" id="GGB58332.1"/>
    </source>
</evidence>
<dbReference type="CDD" id="cd18870">
    <property type="entry name" value="NUDIX_AcylCoAdiphos_Nudt19"/>
    <property type="match status" value="1"/>
</dbReference>
<dbReference type="PANTHER" id="PTHR12318:SF0">
    <property type="entry name" value="ACYL-COENZYME A DIPHOSPHATASE NUDT19"/>
    <property type="match status" value="1"/>
</dbReference>
<evidence type="ECO:0000256" key="3">
    <source>
        <dbReference type="ARBA" id="ARBA00022723"/>
    </source>
</evidence>
<gene>
    <name evidence="8" type="ORF">GCM10011503_03420</name>
</gene>
<proteinExistence type="predicted"/>
<dbReference type="PROSITE" id="PS51462">
    <property type="entry name" value="NUDIX"/>
    <property type="match status" value="1"/>
</dbReference>
<organism evidence="8 9">
    <name type="scientific">Henriciella pelagia</name>
    <dbReference type="NCBI Taxonomy" id="1977912"/>
    <lineage>
        <taxon>Bacteria</taxon>
        <taxon>Pseudomonadati</taxon>
        <taxon>Pseudomonadota</taxon>
        <taxon>Alphaproteobacteria</taxon>
        <taxon>Hyphomonadales</taxon>
        <taxon>Hyphomonadaceae</taxon>
        <taxon>Henriciella</taxon>
    </lineage>
</organism>
<dbReference type="InterPro" id="IPR000086">
    <property type="entry name" value="NUDIX_hydrolase_dom"/>
</dbReference>
<keyword evidence="5" id="KW-0460">Magnesium</keyword>
<evidence type="ECO:0000259" key="7">
    <source>
        <dbReference type="PROSITE" id="PS51462"/>
    </source>
</evidence>
<comment type="caution">
    <text evidence="8">The sequence shown here is derived from an EMBL/GenBank/DDBJ whole genome shotgun (WGS) entry which is preliminary data.</text>
</comment>
<keyword evidence="4 8" id="KW-0378">Hydrolase</keyword>
<comment type="cofactor">
    <cofactor evidence="2">
        <name>Mg(2+)</name>
        <dbReference type="ChEBI" id="CHEBI:18420"/>
    </cofactor>
</comment>
<evidence type="ECO:0000256" key="5">
    <source>
        <dbReference type="ARBA" id="ARBA00022842"/>
    </source>
</evidence>
<evidence type="ECO:0000256" key="1">
    <source>
        <dbReference type="ARBA" id="ARBA00001936"/>
    </source>
</evidence>
<name>A0ABQ1J5C6_9PROT</name>
<accession>A0ABQ1J5C6</accession>
<evidence type="ECO:0000256" key="4">
    <source>
        <dbReference type="ARBA" id="ARBA00022801"/>
    </source>
</evidence>
<feature type="domain" description="Nudix hydrolase" evidence="7">
    <location>
        <begin position="7"/>
        <end position="206"/>
    </location>
</feature>